<gene>
    <name evidence="1" type="ORF">JCM19232_1468</name>
</gene>
<evidence type="ECO:0000313" key="1">
    <source>
        <dbReference type="EMBL" id="GAM63321.1"/>
    </source>
</evidence>
<accession>A0A0B8PAB2</accession>
<sequence length="44" mass="5104">MSHIITTWTVINANRKCVELEILQHTLYEGMRECSAHFTAKLVD</sequence>
<reference evidence="1 2" key="1">
    <citation type="submission" date="2015-01" db="EMBL/GenBank/DDBJ databases">
        <title>Vibrio sp. C5 JCM 19232 whole genome shotgun sequence.</title>
        <authorList>
            <person name="Sawabe T."/>
            <person name="Meirelles P."/>
            <person name="Feng G."/>
            <person name="Sayaka M."/>
            <person name="Hattori M."/>
            <person name="Ohkuma M."/>
        </authorList>
    </citation>
    <scope>NUCLEOTIDE SEQUENCE [LARGE SCALE GENOMIC DNA]</scope>
    <source>
        <strain evidence="1 2">JCM19232</strain>
    </source>
</reference>
<comment type="caution">
    <text evidence="1">The sequence shown here is derived from an EMBL/GenBank/DDBJ whole genome shotgun (WGS) entry which is preliminary data.</text>
</comment>
<proteinExistence type="predicted"/>
<dbReference type="Proteomes" id="UP000031670">
    <property type="component" value="Unassembled WGS sequence"/>
</dbReference>
<dbReference type="AlphaFoldDB" id="A0A0B8PAB2"/>
<dbReference type="EMBL" id="BBSA01000008">
    <property type="protein sequence ID" value="GAM63321.1"/>
    <property type="molecule type" value="Genomic_DNA"/>
</dbReference>
<protein>
    <submittedName>
        <fullName evidence="1">Uncharacterized protein</fullName>
    </submittedName>
</protein>
<evidence type="ECO:0000313" key="2">
    <source>
        <dbReference type="Proteomes" id="UP000031670"/>
    </source>
</evidence>
<organism evidence="1 2">
    <name type="scientific">Vibrio ishigakensis</name>
    <dbReference type="NCBI Taxonomy" id="1481914"/>
    <lineage>
        <taxon>Bacteria</taxon>
        <taxon>Pseudomonadati</taxon>
        <taxon>Pseudomonadota</taxon>
        <taxon>Gammaproteobacteria</taxon>
        <taxon>Vibrionales</taxon>
        <taxon>Vibrionaceae</taxon>
        <taxon>Vibrio</taxon>
    </lineage>
</organism>
<reference evidence="1 2" key="2">
    <citation type="submission" date="2015-01" db="EMBL/GenBank/DDBJ databases">
        <authorList>
            <consortium name="NBRP consortium"/>
            <person name="Sawabe T."/>
            <person name="Meirelles P."/>
            <person name="Feng G."/>
            <person name="Sayaka M."/>
            <person name="Hattori M."/>
            <person name="Ohkuma M."/>
        </authorList>
    </citation>
    <scope>NUCLEOTIDE SEQUENCE [LARGE SCALE GENOMIC DNA]</scope>
    <source>
        <strain evidence="1 2">JCM19232</strain>
    </source>
</reference>
<name>A0A0B8PAB2_9VIBR</name>